<dbReference type="EnsemblProtists" id="PYU1_T007639">
    <property type="protein sequence ID" value="PYU1_T007639"/>
    <property type="gene ID" value="PYU1_G007623"/>
</dbReference>
<feature type="compositionally biased region" description="Basic and acidic residues" evidence="1">
    <location>
        <begin position="16"/>
        <end position="30"/>
    </location>
</feature>
<reference evidence="3" key="2">
    <citation type="submission" date="2010-04" db="EMBL/GenBank/DDBJ databases">
        <authorList>
            <person name="Buell R."/>
            <person name="Hamilton J."/>
            <person name="Hostetler J."/>
        </authorList>
    </citation>
    <scope>NUCLEOTIDE SEQUENCE [LARGE SCALE GENOMIC DNA]</scope>
    <source>
        <strain evidence="3">DAOM:BR144</strain>
    </source>
</reference>
<keyword evidence="3" id="KW-1185">Reference proteome</keyword>
<reference evidence="2" key="3">
    <citation type="submission" date="2015-02" db="UniProtKB">
        <authorList>
            <consortium name="EnsemblProtists"/>
        </authorList>
    </citation>
    <scope>IDENTIFICATION</scope>
    <source>
        <strain evidence="2">DAOM BR144</strain>
    </source>
</reference>
<proteinExistence type="predicted"/>
<reference evidence="3" key="1">
    <citation type="journal article" date="2010" name="Genome Biol.">
        <title>Genome sequence of the necrotrophic plant pathogen Pythium ultimum reveals original pathogenicity mechanisms and effector repertoire.</title>
        <authorList>
            <person name="Levesque C.A."/>
            <person name="Brouwer H."/>
            <person name="Cano L."/>
            <person name="Hamilton J.P."/>
            <person name="Holt C."/>
            <person name="Huitema E."/>
            <person name="Raffaele S."/>
            <person name="Robideau G.P."/>
            <person name="Thines M."/>
            <person name="Win J."/>
            <person name="Zerillo M.M."/>
            <person name="Beakes G.W."/>
            <person name="Boore J.L."/>
            <person name="Busam D."/>
            <person name="Dumas B."/>
            <person name="Ferriera S."/>
            <person name="Fuerstenberg S.I."/>
            <person name="Gachon C.M."/>
            <person name="Gaulin E."/>
            <person name="Govers F."/>
            <person name="Grenville-Briggs L."/>
            <person name="Horner N."/>
            <person name="Hostetler J."/>
            <person name="Jiang R.H."/>
            <person name="Johnson J."/>
            <person name="Krajaejun T."/>
            <person name="Lin H."/>
            <person name="Meijer H.J."/>
            <person name="Moore B."/>
            <person name="Morris P."/>
            <person name="Phuntmart V."/>
            <person name="Puiu D."/>
            <person name="Shetty J."/>
            <person name="Stajich J.E."/>
            <person name="Tripathy S."/>
            <person name="Wawra S."/>
            <person name="van West P."/>
            <person name="Whitty B.R."/>
            <person name="Coutinho P.M."/>
            <person name="Henrissat B."/>
            <person name="Martin F."/>
            <person name="Thomas P.D."/>
            <person name="Tyler B.M."/>
            <person name="De Vries R.P."/>
            <person name="Kamoun S."/>
            <person name="Yandell M."/>
            <person name="Tisserat N."/>
            <person name="Buell C.R."/>
        </authorList>
    </citation>
    <scope>NUCLEOTIDE SEQUENCE</scope>
    <source>
        <strain evidence="3">DAOM:BR144</strain>
    </source>
</reference>
<feature type="compositionally biased region" description="Acidic residues" evidence="1">
    <location>
        <begin position="104"/>
        <end position="129"/>
    </location>
</feature>
<feature type="compositionally biased region" description="Polar residues" evidence="1">
    <location>
        <begin position="1"/>
        <end position="11"/>
    </location>
</feature>
<feature type="compositionally biased region" description="Acidic residues" evidence="1">
    <location>
        <begin position="137"/>
        <end position="146"/>
    </location>
</feature>
<dbReference type="InParanoid" id="K3WRP5"/>
<dbReference type="AlphaFoldDB" id="K3WRP5"/>
<dbReference type="PANTHER" id="PTHR21520">
    <property type="entry name" value="GLUTAMATE-RICH PROTEIN 2"/>
    <property type="match status" value="1"/>
</dbReference>
<sequence length="146" mass="16187">MQRVASSSSTLVYGKHGSDAGEFETRDPERVWSEEVDGAWAPGKAPVHLLTALLQHVQDADVELAERTAQEILAFEPQNALVQDLLVAMKQRDAMESELVSASESDDESSSEESDSESGDDDENEDDARDEPKHLEQDEEKNNEEK</sequence>
<feature type="region of interest" description="Disordered" evidence="1">
    <location>
        <begin position="1"/>
        <end position="30"/>
    </location>
</feature>
<evidence type="ECO:0000313" key="2">
    <source>
        <dbReference type="EnsemblProtists" id="PYU1_T007639"/>
    </source>
</evidence>
<protein>
    <submittedName>
        <fullName evidence="2">Uncharacterized protein</fullName>
    </submittedName>
</protein>
<feature type="region of interest" description="Disordered" evidence="1">
    <location>
        <begin position="94"/>
        <end position="146"/>
    </location>
</feature>
<dbReference type="eggNOG" id="ENOG502SEQB">
    <property type="taxonomic scope" value="Eukaryota"/>
</dbReference>
<accession>K3WRP5</accession>
<dbReference type="HOGENOM" id="CLU_148999_0_0_1"/>
<dbReference type="OMA" id="DLREPHV"/>
<evidence type="ECO:0000256" key="1">
    <source>
        <dbReference type="SAM" id="MobiDB-lite"/>
    </source>
</evidence>
<dbReference type="InterPro" id="IPR026703">
    <property type="entry name" value="ERICH2"/>
</dbReference>
<name>K3WRP5_GLOUD</name>
<organism evidence="2 3">
    <name type="scientific">Globisporangium ultimum (strain ATCC 200006 / CBS 805.95 / DAOM BR144)</name>
    <name type="common">Pythium ultimum</name>
    <dbReference type="NCBI Taxonomy" id="431595"/>
    <lineage>
        <taxon>Eukaryota</taxon>
        <taxon>Sar</taxon>
        <taxon>Stramenopiles</taxon>
        <taxon>Oomycota</taxon>
        <taxon>Peronosporomycetes</taxon>
        <taxon>Pythiales</taxon>
        <taxon>Pythiaceae</taxon>
        <taxon>Globisporangium</taxon>
    </lineage>
</organism>
<dbReference type="VEuPathDB" id="FungiDB:PYU1_G007623"/>
<dbReference type="Proteomes" id="UP000019132">
    <property type="component" value="Unassembled WGS sequence"/>
</dbReference>
<dbReference type="EMBL" id="GL376585">
    <property type="status" value="NOT_ANNOTATED_CDS"/>
    <property type="molecule type" value="Genomic_DNA"/>
</dbReference>
<dbReference type="PANTHER" id="PTHR21520:SF2">
    <property type="entry name" value="GLUTAMATE-RICH PROTEIN 2"/>
    <property type="match status" value="1"/>
</dbReference>
<evidence type="ECO:0000313" key="3">
    <source>
        <dbReference type="Proteomes" id="UP000019132"/>
    </source>
</evidence>